<sequence>MMDTALRTQDRHRELQRQAHKHIWPWTLRPKTQGRNPTHSTGRGVPSGGESPGPAKQPPEHTRAPSPRHREPPGRDTIHWQGVWWAEGAGQDPT</sequence>
<protein>
    <submittedName>
        <fullName evidence="2">Uncharacterized protein</fullName>
    </submittedName>
</protein>
<evidence type="ECO:0000313" key="2">
    <source>
        <dbReference type="EMBL" id="MED6286248.1"/>
    </source>
</evidence>
<feature type="compositionally biased region" description="Basic and acidic residues" evidence="1">
    <location>
        <begin position="8"/>
        <end position="17"/>
    </location>
</feature>
<evidence type="ECO:0000313" key="3">
    <source>
        <dbReference type="Proteomes" id="UP001352852"/>
    </source>
</evidence>
<dbReference type="EMBL" id="JAHUTJ010057557">
    <property type="protein sequence ID" value="MED6286248.1"/>
    <property type="molecule type" value="Genomic_DNA"/>
</dbReference>
<evidence type="ECO:0000256" key="1">
    <source>
        <dbReference type="SAM" id="MobiDB-lite"/>
    </source>
</evidence>
<keyword evidence="3" id="KW-1185">Reference proteome</keyword>
<proteinExistence type="predicted"/>
<gene>
    <name evidence="2" type="ORF">CHARACLAT_003932</name>
</gene>
<feature type="region of interest" description="Disordered" evidence="1">
    <location>
        <begin position="1"/>
        <end position="94"/>
    </location>
</feature>
<dbReference type="Proteomes" id="UP001352852">
    <property type="component" value="Unassembled WGS sequence"/>
</dbReference>
<reference evidence="2 3" key="1">
    <citation type="submission" date="2021-06" db="EMBL/GenBank/DDBJ databases">
        <authorList>
            <person name="Palmer J.M."/>
        </authorList>
    </citation>
    <scope>NUCLEOTIDE SEQUENCE [LARGE SCALE GENOMIC DNA]</scope>
    <source>
        <strain evidence="2 3">CL_MEX2019</strain>
        <tissue evidence="2">Muscle</tissue>
    </source>
</reference>
<comment type="caution">
    <text evidence="2">The sequence shown here is derived from an EMBL/GenBank/DDBJ whole genome shotgun (WGS) entry which is preliminary data.</text>
</comment>
<name>A0ABU7EG68_9TELE</name>
<organism evidence="2 3">
    <name type="scientific">Characodon lateralis</name>
    <dbReference type="NCBI Taxonomy" id="208331"/>
    <lineage>
        <taxon>Eukaryota</taxon>
        <taxon>Metazoa</taxon>
        <taxon>Chordata</taxon>
        <taxon>Craniata</taxon>
        <taxon>Vertebrata</taxon>
        <taxon>Euteleostomi</taxon>
        <taxon>Actinopterygii</taxon>
        <taxon>Neopterygii</taxon>
        <taxon>Teleostei</taxon>
        <taxon>Neoteleostei</taxon>
        <taxon>Acanthomorphata</taxon>
        <taxon>Ovalentaria</taxon>
        <taxon>Atherinomorphae</taxon>
        <taxon>Cyprinodontiformes</taxon>
        <taxon>Goodeidae</taxon>
        <taxon>Characodon</taxon>
    </lineage>
</organism>
<feature type="compositionally biased region" description="Basic and acidic residues" evidence="1">
    <location>
        <begin position="58"/>
        <end position="78"/>
    </location>
</feature>
<accession>A0ABU7EG68</accession>